<dbReference type="EMBL" id="BMAV01019736">
    <property type="protein sequence ID" value="GFY72935.1"/>
    <property type="molecule type" value="Genomic_DNA"/>
</dbReference>
<dbReference type="Proteomes" id="UP000886998">
    <property type="component" value="Unassembled WGS sequence"/>
</dbReference>
<feature type="compositionally biased region" description="Basic and acidic residues" evidence="1">
    <location>
        <begin position="58"/>
        <end position="77"/>
    </location>
</feature>
<sequence length="92" mass="10621">MKISANREIKRNALKINDTLLGVEKQWSQVIIMKERETQVIQNVIGNKDGTNNLETQASERRLKKENENKNDKEKRGFSGQESLLRAQVVIK</sequence>
<feature type="region of interest" description="Disordered" evidence="1">
    <location>
        <begin position="47"/>
        <end position="92"/>
    </location>
</feature>
<proteinExistence type="predicted"/>
<feature type="compositionally biased region" description="Polar residues" evidence="1">
    <location>
        <begin position="47"/>
        <end position="57"/>
    </location>
</feature>
<comment type="caution">
    <text evidence="2">The sequence shown here is derived from an EMBL/GenBank/DDBJ whole genome shotgun (WGS) entry which is preliminary data.</text>
</comment>
<dbReference type="AlphaFoldDB" id="A0A8X7CP83"/>
<gene>
    <name evidence="2" type="ORF">TNIN_154591</name>
</gene>
<evidence type="ECO:0000256" key="1">
    <source>
        <dbReference type="SAM" id="MobiDB-lite"/>
    </source>
</evidence>
<keyword evidence="3" id="KW-1185">Reference proteome</keyword>
<reference evidence="2" key="1">
    <citation type="submission" date="2020-08" db="EMBL/GenBank/DDBJ databases">
        <title>Multicomponent nature underlies the extraordinary mechanical properties of spider dragline silk.</title>
        <authorList>
            <person name="Kono N."/>
            <person name="Nakamura H."/>
            <person name="Mori M."/>
            <person name="Yoshida Y."/>
            <person name="Ohtoshi R."/>
            <person name="Malay A.D."/>
            <person name="Moran D.A.P."/>
            <person name="Tomita M."/>
            <person name="Numata K."/>
            <person name="Arakawa K."/>
        </authorList>
    </citation>
    <scope>NUCLEOTIDE SEQUENCE</scope>
</reference>
<name>A0A8X7CP83_9ARAC</name>
<protein>
    <submittedName>
        <fullName evidence="2">Uncharacterized protein</fullName>
    </submittedName>
</protein>
<evidence type="ECO:0000313" key="2">
    <source>
        <dbReference type="EMBL" id="GFY72935.1"/>
    </source>
</evidence>
<organism evidence="2 3">
    <name type="scientific">Trichonephila inaurata madagascariensis</name>
    <dbReference type="NCBI Taxonomy" id="2747483"/>
    <lineage>
        <taxon>Eukaryota</taxon>
        <taxon>Metazoa</taxon>
        <taxon>Ecdysozoa</taxon>
        <taxon>Arthropoda</taxon>
        <taxon>Chelicerata</taxon>
        <taxon>Arachnida</taxon>
        <taxon>Araneae</taxon>
        <taxon>Araneomorphae</taxon>
        <taxon>Entelegynae</taxon>
        <taxon>Araneoidea</taxon>
        <taxon>Nephilidae</taxon>
        <taxon>Trichonephila</taxon>
        <taxon>Trichonephila inaurata</taxon>
    </lineage>
</organism>
<evidence type="ECO:0000313" key="3">
    <source>
        <dbReference type="Proteomes" id="UP000886998"/>
    </source>
</evidence>
<accession>A0A8X7CP83</accession>